<protein>
    <recommendedName>
        <fullName evidence="7">Anaerobic ribonucleoside-triphosphate reductase-activating protein</fullName>
        <ecNumber evidence="7">1.97.1.-</ecNumber>
    </recommendedName>
</protein>
<comment type="cofactor">
    <cofactor evidence="1">
        <name>[4Fe-4S] cluster</name>
        <dbReference type="ChEBI" id="CHEBI:49883"/>
    </cofactor>
</comment>
<dbReference type="EC" id="1.97.1.-" evidence="7"/>
<evidence type="ECO:0000256" key="2">
    <source>
        <dbReference type="ARBA" id="ARBA00022485"/>
    </source>
</evidence>
<keyword evidence="4" id="KW-0479">Metal-binding</keyword>
<accession>A0A9W6GJS3</accession>
<dbReference type="GO" id="GO:0046872">
    <property type="term" value="F:metal ion binding"/>
    <property type="evidence" value="ECO:0007669"/>
    <property type="project" value="UniProtKB-KW"/>
</dbReference>
<dbReference type="AlphaFoldDB" id="A0A9W6GJS3"/>
<dbReference type="PROSITE" id="PS51918">
    <property type="entry name" value="RADICAL_SAM"/>
    <property type="match status" value="1"/>
</dbReference>
<dbReference type="SFLD" id="SFLDG01066">
    <property type="entry name" value="organic_radical-activating_enz"/>
    <property type="match status" value="1"/>
</dbReference>
<dbReference type="SUPFAM" id="SSF102114">
    <property type="entry name" value="Radical SAM enzymes"/>
    <property type="match status" value="1"/>
</dbReference>
<evidence type="ECO:0000313" key="10">
    <source>
        <dbReference type="Proteomes" id="UP001144471"/>
    </source>
</evidence>
<keyword evidence="6" id="KW-0411">Iron-sulfur</keyword>
<dbReference type="EMBL" id="BSDY01000002">
    <property type="protein sequence ID" value="GLI54927.1"/>
    <property type="molecule type" value="Genomic_DNA"/>
</dbReference>
<dbReference type="PANTHER" id="PTHR30352:SF2">
    <property type="entry name" value="ANAEROBIC RIBONUCLEOSIDE-TRIPHOSPHATE REDUCTASE-ACTIVATING PROTEIN"/>
    <property type="match status" value="1"/>
</dbReference>
<reference evidence="9" key="1">
    <citation type="submission" date="2022-12" db="EMBL/GenBank/DDBJ databases">
        <title>Reference genome sequencing for broad-spectrum identification of bacterial and archaeal isolates by mass spectrometry.</title>
        <authorList>
            <person name="Sekiguchi Y."/>
            <person name="Tourlousse D.M."/>
        </authorList>
    </citation>
    <scope>NUCLEOTIDE SEQUENCE</scope>
    <source>
        <strain evidence="9">10succ1</strain>
    </source>
</reference>
<dbReference type="SFLD" id="SFLDG01063">
    <property type="entry name" value="activating_enzymes__group_1"/>
    <property type="match status" value="1"/>
</dbReference>
<evidence type="ECO:0000256" key="7">
    <source>
        <dbReference type="PIRNR" id="PIRNR000368"/>
    </source>
</evidence>
<evidence type="ECO:0000256" key="4">
    <source>
        <dbReference type="ARBA" id="ARBA00022723"/>
    </source>
</evidence>
<dbReference type="GO" id="GO:0043365">
    <property type="term" value="F:[formate-C-acetyltransferase]-activating enzyme activity"/>
    <property type="evidence" value="ECO:0007669"/>
    <property type="project" value="InterPro"/>
</dbReference>
<dbReference type="SFLD" id="SFLDS00029">
    <property type="entry name" value="Radical_SAM"/>
    <property type="match status" value="1"/>
</dbReference>
<sequence>MTILKIIKIFKETISDGPGFRYSIYFSGCSHYCQECHNPETWKGDIGDEVTDEYMERIISQIKNNPLLDGVTLSGGDPFFEPKELLEFLKRLKSQVDIDVWAYTGYLFEVLKAGETTRACLDYIDTLVDGKFEKANANPELFYRGSSNQRIIDVQSSLREKRTIERNYD</sequence>
<name>A0A9W6GJS3_9FUSO</name>
<gene>
    <name evidence="9" type="ORF">PM10SUCC1_04420</name>
</gene>
<evidence type="ECO:0000259" key="8">
    <source>
        <dbReference type="PROSITE" id="PS51918"/>
    </source>
</evidence>
<dbReference type="CDD" id="cd01335">
    <property type="entry name" value="Radical_SAM"/>
    <property type="match status" value="1"/>
</dbReference>
<evidence type="ECO:0000313" key="9">
    <source>
        <dbReference type="EMBL" id="GLI54927.1"/>
    </source>
</evidence>
<dbReference type="NCBIfam" id="TIGR02491">
    <property type="entry name" value="NrdG"/>
    <property type="match status" value="1"/>
</dbReference>
<organism evidence="9 10">
    <name type="scientific">Propionigenium maris DSM 9537</name>
    <dbReference type="NCBI Taxonomy" id="1123000"/>
    <lineage>
        <taxon>Bacteria</taxon>
        <taxon>Fusobacteriati</taxon>
        <taxon>Fusobacteriota</taxon>
        <taxon>Fusobacteriia</taxon>
        <taxon>Fusobacteriales</taxon>
        <taxon>Fusobacteriaceae</taxon>
        <taxon>Propionigenium</taxon>
    </lineage>
</organism>
<dbReference type="PANTHER" id="PTHR30352">
    <property type="entry name" value="PYRUVATE FORMATE-LYASE-ACTIVATING ENZYME"/>
    <property type="match status" value="1"/>
</dbReference>
<dbReference type="PIRSF" id="PIRSF000368">
    <property type="entry name" value="NrdG"/>
    <property type="match status" value="1"/>
</dbReference>
<evidence type="ECO:0000256" key="6">
    <source>
        <dbReference type="ARBA" id="ARBA00023014"/>
    </source>
</evidence>
<dbReference type="InterPro" id="IPR058240">
    <property type="entry name" value="rSAM_sf"/>
</dbReference>
<feature type="domain" description="Radical SAM core" evidence="8">
    <location>
        <begin position="15"/>
        <end position="169"/>
    </location>
</feature>
<dbReference type="SFLD" id="SFLDF00299">
    <property type="entry name" value="anaerobic_ribonucleoside-triph"/>
    <property type="match status" value="1"/>
</dbReference>
<dbReference type="RefSeq" id="WP_373877211.1">
    <property type="nucleotide sequence ID" value="NZ_BSDY01000002.1"/>
</dbReference>
<evidence type="ECO:0000256" key="5">
    <source>
        <dbReference type="ARBA" id="ARBA00023004"/>
    </source>
</evidence>
<keyword evidence="5" id="KW-0408">Iron</keyword>
<dbReference type="Gene3D" id="3.20.20.70">
    <property type="entry name" value="Aldolase class I"/>
    <property type="match status" value="1"/>
</dbReference>
<dbReference type="InterPro" id="IPR013785">
    <property type="entry name" value="Aldolase_TIM"/>
</dbReference>
<dbReference type="GO" id="GO:0004748">
    <property type="term" value="F:ribonucleoside-diphosphate reductase activity, thioredoxin disulfide as acceptor"/>
    <property type="evidence" value="ECO:0007669"/>
    <property type="project" value="TreeGrafter"/>
</dbReference>
<dbReference type="Proteomes" id="UP001144471">
    <property type="component" value="Unassembled WGS sequence"/>
</dbReference>
<evidence type="ECO:0000256" key="1">
    <source>
        <dbReference type="ARBA" id="ARBA00001966"/>
    </source>
</evidence>
<comment type="similarity">
    <text evidence="7">Belongs to the organic radical-activating enzymes family.</text>
</comment>
<evidence type="ECO:0000256" key="3">
    <source>
        <dbReference type="ARBA" id="ARBA00022691"/>
    </source>
</evidence>
<dbReference type="Pfam" id="PF13353">
    <property type="entry name" value="Fer4_12"/>
    <property type="match status" value="1"/>
</dbReference>
<dbReference type="InterPro" id="IPR012837">
    <property type="entry name" value="NrdG"/>
</dbReference>
<dbReference type="InterPro" id="IPR007197">
    <property type="entry name" value="rSAM"/>
</dbReference>
<dbReference type="GO" id="GO:0051539">
    <property type="term" value="F:4 iron, 4 sulfur cluster binding"/>
    <property type="evidence" value="ECO:0007669"/>
    <property type="project" value="UniProtKB-KW"/>
</dbReference>
<keyword evidence="10" id="KW-1185">Reference proteome</keyword>
<keyword evidence="7" id="KW-0560">Oxidoreductase</keyword>
<comment type="caution">
    <text evidence="9">The sequence shown here is derived from an EMBL/GenBank/DDBJ whole genome shotgun (WGS) entry which is preliminary data.</text>
</comment>
<dbReference type="InterPro" id="IPR034457">
    <property type="entry name" value="Organic_radical-activating"/>
</dbReference>
<keyword evidence="2" id="KW-0004">4Fe-4S</keyword>
<proteinExistence type="inferred from homology"/>
<keyword evidence="3" id="KW-0949">S-adenosyl-L-methionine</keyword>
<comment type="function">
    <text evidence="7">Activation of anaerobic ribonucleoside-triphosphate reductase under anaerobic conditions by generation of an organic free radical, using S-adenosylmethionine and reduced flavodoxin as cosubstrates to produce 5'-deoxy-adenosine.</text>
</comment>